<gene>
    <name evidence="2" type="ORF">PRZ48_000409</name>
</gene>
<dbReference type="EMBL" id="JAXOVC010000001">
    <property type="protein sequence ID" value="KAK4506676.1"/>
    <property type="molecule type" value="Genomic_DNA"/>
</dbReference>
<evidence type="ECO:0000313" key="2">
    <source>
        <dbReference type="EMBL" id="KAK4506676.1"/>
    </source>
</evidence>
<dbReference type="Proteomes" id="UP001305779">
    <property type="component" value="Unassembled WGS sequence"/>
</dbReference>
<feature type="region of interest" description="Disordered" evidence="1">
    <location>
        <begin position="1"/>
        <end position="22"/>
    </location>
</feature>
<protein>
    <submittedName>
        <fullName evidence="2">Uncharacterized protein</fullName>
    </submittedName>
</protein>
<sequence length="494" mass="55787">MYQDQVDGVPNASENGRGGPNRSALFINYQQDSFALESSSAALQRAYNTRSTLSGRSERLYRLSSTRIRGIQRGLARYELRSSLPNDDALLSPRWTVLEPLYSSLLDEFQPDKQPYGGIFSADRAPTAEARHYSSIAICIRELLPWGAQRTPILDASIFSLLTLYYGRLHGDAGLVGMSRSSYATALSQYHGHLDRFSSGEALGEQARQRYIGASIALQYFEHLDKVEVFDAGHQAHVDGALKLLQLGGPELLQGSRAFRLTISSLKPVATYLAIHRRRPNLLSQTPWREESPDVEERTARNHLFQIGLDIPALLNTADNNISARTEGVMEQDRFVDLSLHLLLEFGHLWSRLEDWLHELTSNARSPLYWPRSQPHVVSTPRIDEECGPKDRDSNHQLSFAYGTYAGLLVQYWAFQLELLMTMIDLRQAVLAHSGSSYVRKMTFDTLAENKNMADGISQLIFEAQIYLESCLEGFICMQLPLKTVTKYFDRPHV</sequence>
<accession>A0ABR0EZZ5</accession>
<organism evidence="2 3">
    <name type="scientific">Zasmidium cellare</name>
    <name type="common">Wine cellar mold</name>
    <name type="synonym">Racodium cellare</name>
    <dbReference type="NCBI Taxonomy" id="395010"/>
    <lineage>
        <taxon>Eukaryota</taxon>
        <taxon>Fungi</taxon>
        <taxon>Dikarya</taxon>
        <taxon>Ascomycota</taxon>
        <taxon>Pezizomycotina</taxon>
        <taxon>Dothideomycetes</taxon>
        <taxon>Dothideomycetidae</taxon>
        <taxon>Mycosphaerellales</taxon>
        <taxon>Mycosphaerellaceae</taxon>
        <taxon>Zasmidium</taxon>
    </lineage>
</organism>
<evidence type="ECO:0000313" key="3">
    <source>
        <dbReference type="Proteomes" id="UP001305779"/>
    </source>
</evidence>
<proteinExistence type="predicted"/>
<evidence type="ECO:0000256" key="1">
    <source>
        <dbReference type="SAM" id="MobiDB-lite"/>
    </source>
</evidence>
<reference evidence="2 3" key="1">
    <citation type="journal article" date="2023" name="G3 (Bethesda)">
        <title>A chromosome-level genome assembly of Zasmidium syzygii isolated from banana leaves.</title>
        <authorList>
            <person name="van Westerhoven A.C."/>
            <person name="Mehrabi R."/>
            <person name="Talebi R."/>
            <person name="Steentjes M.B.F."/>
            <person name="Corcolon B."/>
            <person name="Chong P.A."/>
            <person name="Kema G.H.J."/>
            <person name="Seidl M.F."/>
        </authorList>
    </citation>
    <scope>NUCLEOTIDE SEQUENCE [LARGE SCALE GENOMIC DNA]</scope>
    <source>
        <strain evidence="2 3">P124</strain>
    </source>
</reference>
<keyword evidence="3" id="KW-1185">Reference proteome</keyword>
<comment type="caution">
    <text evidence="2">The sequence shown here is derived from an EMBL/GenBank/DDBJ whole genome shotgun (WGS) entry which is preliminary data.</text>
</comment>
<dbReference type="InterPro" id="IPR053178">
    <property type="entry name" value="Osmoadaptation_assoc"/>
</dbReference>
<dbReference type="PANTHER" id="PTHR38111">
    <property type="entry name" value="ZN(2)-C6 FUNGAL-TYPE DOMAIN-CONTAINING PROTEIN-RELATED"/>
    <property type="match status" value="1"/>
</dbReference>
<name>A0ABR0EZZ5_ZASCE</name>